<keyword evidence="2" id="KW-1185">Reference proteome</keyword>
<organism evidence="1 2">
    <name type="scientific">Ruficoccus amylovorans</name>
    <dbReference type="NCBI Taxonomy" id="1804625"/>
    <lineage>
        <taxon>Bacteria</taxon>
        <taxon>Pseudomonadati</taxon>
        <taxon>Verrucomicrobiota</taxon>
        <taxon>Opitutia</taxon>
        <taxon>Puniceicoccales</taxon>
        <taxon>Cerasicoccaceae</taxon>
        <taxon>Ruficoccus</taxon>
    </lineage>
</organism>
<dbReference type="Proteomes" id="UP000546464">
    <property type="component" value="Unassembled WGS sequence"/>
</dbReference>
<dbReference type="InterPro" id="IPR012902">
    <property type="entry name" value="N_methyl_site"/>
</dbReference>
<accession>A0A842HGV1</accession>
<dbReference type="InterPro" id="IPR045584">
    <property type="entry name" value="Pilin-like"/>
</dbReference>
<proteinExistence type="predicted"/>
<dbReference type="NCBIfam" id="TIGR02532">
    <property type="entry name" value="IV_pilin_GFxxxE"/>
    <property type="match status" value="1"/>
</dbReference>
<protein>
    <submittedName>
        <fullName evidence="1">Prepilin-type N-terminal cleavage/methylation domain-containing protein</fullName>
    </submittedName>
</protein>
<sequence>MSNNTHSRNQARRGLTLIELLTAIAVVGVLSSMAFAVSVKVKDYAAKTNECATARQLVSTFLLYPNDNNGTFMRGSGEEPKGELKGFGGATISADKEEAMRWPWKLANLMTDGASGLFTSEHQDYYQYLQSRHDNYNLSLTPSMAMNLVFVGGNYRSSTLAPDAKTQGRGNRKAIYAYDYCVTRPDIAYKPSDIIVFVSAFSDYAEGWEDVGFYSAVPPISPDGMRWGSYTESIPSSMGHVHLRHNNEAVVAMLDGSVRMMGEDELRDMRHWSNQAIIANDPNFADFKQN</sequence>
<gene>
    <name evidence="1" type="ORF">H5P28_15910</name>
</gene>
<dbReference type="Pfam" id="PF07963">
    <property type="entry name" value="N_methyl"/>
    <property type="match status" value="1"/>
</dbReference>
<evidence type="ECO:0000313" key="1">
    <source>
        <dbReference type="EMBL" id="MBC2595753.1"/>
    </source>
</evidence>
<dbReference type="AlphaFoldDB" id="A0A842HGV1"/>
<name>A0A842HGV1_9BACT</name>
<reference evidence="1 2" key="1">
    <citation type="submission" date="2020-07" db="EMBL/GenBank/DDBJ databases">
        <authorList>
            <person name="Feng X."/>
        </authorList>
    </citation>
    <scope>NUCLEOTIDE SEQUENCE [LARGE SCALE GENOMIC DNA]</scope>
    <source>
        <strain evidence="1 2">JCM31066</strain>
    </source>
</reference>
<dbReference type="SUPFAM" id="SSF54523">
    <property type="entry name" value="Pili subunits"/>
    <property type="match status" value="1"/>
</dbReference>
<evidence type="ECO:0000313" key="2">
    <source>
        <dbReference type="Proteomes" id="UP000546464"/>
    </source>
</evidence>
<dbReference type="RefSeq" id="WP_185676686.1">
    <property type="nucleotide sequence ID" value="NZ_JACHVB010000052.1"/>
</dbReference>
<comment type="caution">
    <text evidence="1">The sequence shown here is derived from an EMBL/GenBank/DDBJ whole genome shotgun (WGS) entry which is preliminary data.</text>
</comment>
<dbReference type="PROSITE" id="PS00409">
    <property type="entry name" value="PROKAR_NTER_METHYL"/>
    <property type="match status" value="1"/>
</dbReference>
<dbReference type="EMBL" id="JACHVB010000052">
    <property type="protein sequence ID" value="MBC2595753.1"/>
    <property type="molecule type" value="Genomic_DNA"/>
</dbReference>